<dbReference type="Gene3D" id="3.10.180.10">
    <property type="entry name" value="2,3-Dihydroxybiphenyl 1,2-Dioxygenase, domain 1"/>
    <property type="match status" value="1"/>
</dbReference>
<dbReference type="InterPro" id="IPR029068">
    <property type="entry name" value="Glyas_Bleomycin-R_OHBP_Dase"/>
</dbReference>
<proteinExistence type="predicted"/>
<organism evidence="2 3">
    <name type="scientific">Xylanimonas ulmi</name>
    <dbReference type="NCBI Taxonomy" id="228973"/>
    <lineage>
        <taxon>Bacteria</taxon>
        <taxon>Bacillati</taxon>
        <taxon>Actinomycetota</taxon>
        <taxon>Actinomycetes</taxon>
        <taxon>Micrococcales</taxon>
        <taxon>Promicromonosporaceae</taxon>
        <taxon>Xylanimonas</taxon>
    </lineage>
</organism>
<evidence type="ECO:0000313" key="3">
    <source>
        <dbReference type="Proteomes" id="UP000293852"/>
    </source>
</evidence>
<dbReference type="OrthoDB" id="197463at2"/>
<comment type="caution">
    <text evidence="2">The sequence shown here is derived from an EMBL/GenBank/DDBJ whole genome shotgun (WGS) entry which is preliminary data.</text>
</comment>
<dbReference type="Pfam" id="PF00903">
    <property type="entry name" value="Glyoxalase"/>
    <property type="match status" value="1"/>
</dbReference>
<sequence length="134" mass="14713">MLQLGDVTYLVRDLDEAIAFFVEALGFEVRSDEVRSDEVRAPEGQPQRRRVVVGPDGGGAGFVLKVAPESDALGRQAGGGVAFFLRTDDFAAQHARMLAHRVTFREAPRHEPYGTVAVFEDPYGQPWDLIEPSA</sequence>
<evidence type="ECO:0000259" key="1">
    <source>
        <dbReference type="PROSITE" id="PS51819"/>
    </source>
</evidence>
<name>A0A4Q7M698_9MICO</name>
<keyword evidence="3" id="KW-1185">Reference proteome</keyword>
<dbReference type="InterPro" id="IPR037523">
    <property type="entry name" value="VOC_core"/>
</dbReference>
<reference evidence="2 3" key="1">
    <citation type="submission" date="2019-02" db="EMBL/GenBank/DDBJ databases">
        <title>Sequencing the genomes of 1000 actinobacteria strains.</title>
        <authorList>
            <person name="Klenk H.-P."/>
        </authorList>
    </citation>
    <scope>NUCLEOTIDE SEQUENCE [LARGE SCALE GENOMIC DNA]</scope>
    <source>
        <strain evidence="2 3">DSM 16932</strain>
    </source>
</reference>
<dbReference type="EMBL" id="SGWX01000001">
    <property type="protein sequence ID" value="RZS62567.1"/>
    <property type="molecule type" value="Genomic_DNA"/>
</dbReference>
<protein>
    <submittedName>
        <fullName evidence="2">Putative glyoxalase superfamily protein PhnB</fullName>
    </submittedName>
</protein>
<dbReference type="SUPFAM" id="SSF54593">
    <property type="entry name" value="Glyoxalase/Bleomycin resistance protein/Dihydroxybiphenyl dioxygenase"/>
    <property type="match status" value="1"/>
</dbReference>
<gene>
    <name evidence="2" type="ORF">EV386_2904</name>
</gene>
<dbReference type="PANTHER" id="PTHR36437:SF2">
    <property type="entry name" value="GLYOXALASE_BLEOMYCIN RESISTANCE PROTEIN_DIOXYGENASE"/>
    <property type="match status" value="1"/>
</dbReference>
<dbReference type="RefSeq" id="WP_130416047.1">
    <property type="nucleotide sequence ID" value="NZ_SGWX01000001.1"/>
</dbReference>
<dbReference type="AlphaFoldDB" id="A0A4Q7M698"/>
<dbReference type="InterPro" id="IPR004360">
    <property type="entry name" value="Glyas_Fos-R_dOase_dom"/>
</dbReference>
<dbReference type="PROSITE" id="PS51819">
    <property type="entry name" value="VOC"/>
    <property type="match status" value="1"/>
</dbReference>
<dbReference type="PANTHER" id="PTHR36437">
    <property type="entry name" value="GLYOXALASE/BLEOMYCIN RESISTANCE PROTEIN/DIOXYGENASE"/>
    <property type="match status" value="1"/>
</dbReference>
<dbReference type="Proteomes" id="UP000293852">
    <property type="component" value="Unassembled WGS sequence"/>
</dbReference>
<feature type="domain" description="VOC" evidence="1">
    <location>
        <begin position="3"/>
        <end position="132"/>
    </location>
</feature>
<evidence type="ECO:0000313" key="2">
    <source>
        <dbReference type="EMBL" id="RZS62567.1"/>
    </source>
</evidence>
<accession>A0A4Q7M698</accession>